<proteinExistence type="predicted"/>
<evidence type="ECO:0000313" key="2">
    <source>
        <dbReference type="Proteomes" id="UP001469553"/>
    </source>
</evidence>
<comment type="caution">
    <text evidence="1">The sequence shown here is derived from an EMBL/GenBank/DDBJ whole genome shotgun (WGS) entry which is preliminary data.</text>
</comment>
<name>A0ABV0XJB5_9TELE</name>
<sequence>MFLRFDYVLVVFSYSHVLFSFSDSVKAISFILSTCTSNQSPCFSYAILLYTLLFCSSVVETSQLTLIFSSLFCQAYLAKSVLVCLPMFHTCLPPPAKVFIN</sequence>
<reference evidence="1 2" key="1">
    <citation type="submission" date="2021-06" db="EMBL/GenBank/DDBJ databases">
        <authorList>
            <person name="Palmer J.M."/>
        </authorList>
    </citation>
    <scope>NUCLEOTIDE SEQUENCE [LARGE SCALE GENOMIC DNA]</scope>
    <source>
        <strain evidence="1 2">AS_MEX2019</strain>
        <tissue evidence="1">Muscle</tissue>
    </source>
</reference>
<dbReference type="EMBL" id="JAHRIP010003873">
    <property type="protein sequence ID" value="MEQ2281521.1"/>
    <property type="molecule type" value="Genomic_DNA"/>
</dbReference>
<dbReference type="Proteomes" id="UP001469553">
    <property type="component" value="Unassembled WGS sequence"/>
</dbReference>
<accession>A0ABV0XJB5</accession>
<organism evidence="1 2">
    <name type="scientific">Ameca splendens</name>
    <dbReference type="NCBI Taxonomy" id="208324"/>
    <lineage>
        <taxon>Eukaryota</taxon>
        <taxon>Metazoa</taxon>
        <taxon>Chordata</taxon>
        <taxon>Craniata</taxon>
        <taxon>Vertebrata</taxon>
        <taxon>Euteleostomi</taxon>
        <taxon>Actinopterygii</taxon>
        <taxon>Neopterygii</taxon>
        <taxon>Teleostei</taxon>
        <taxon>Neoteleostei</taxon>
        <taxon>Acanthomorphata</taxon>
        <taxon>Ovalentaria</taxon>
        <taxon>Atherinomorphae</taxon>
        <taxon>Cyprinodontiformes</taxon>
        <taxon>Goodeidae</taxon>
        <taxon>Ameca</taxon>
    </lineage>
</organism>
<keyword evidence="2" id="KW-1185">Reference proteome</keyword>
<gene>
    <name evidence="1" type="ORF">AMECASPLE_031320</name>
</gene>
<protein>
    <submittedName>
        <fullName evidence="1">Uncharacterized protein</fullName>
    </submittedName>
</protein>
<evidence type="ECO:0000313" key="1">
    <source>
        <dbReference type="EMBL" id="MEQ2281521.1"/>
    </source>
</evidence>